<organism evidence="1 2">
    <name type="scientific">Melastoma candidum</name>
    <dbReference type="NCBI Taxonomy" id="119954"/>
    <lineage>
        <taxon>Eukaryota</taxon>
        <taxon>Viridiplantae</taxon>
        <taxon>Streptophyta</taxon>
        <taxon>Embryophyta</taxon>
        <taxon>Tracheophyta</taxon>
        <taxon>Spermatophyta</taxon>
        <taxon>Magnoliopsida</taxon>
        <taxon>eudicotyledons</taxon>
        <taxon>Gunneridae</taxon>
        <taxon>Pentapetalae</taxon>
        <taxon>rosids</taxon>
        <taxon>malvids</taxon>
        <taxon>Myrtales</taxon>
        <taxon>Melastomataceae</taxon>
        <taxon>Melastomatoideae</taxon>
        <taxon>Melastomateae</taxon>
        <taxon>Melastoma</taxon>
    </lineage>
</organism>
<gene>
    <name evidence="1" type="ORF">MLD38_001749</name>
</gene>
<comment type="caution">
    <text evidence="1">The sequence shown here is derived from an EMBL/GenBank/DDBJ whole genome shotgun (WGS) entry which is preliminary data.</text>
</comment>
<keyword evidence="2" id="KW-1185">Reference proteome</keyword>
<accession>A0ACB9SE85</accession>
<protein>
    <submittedName>
        <fullName evidence="1">Uncharacterized protein</fullName>
    </submittedName>
</protein>
<sequence>MQGQRGAMGSLPETLDVDRASSSGSAAMSHQLCWTDLRSQSESHFPSLMLPPPTDSLRPNWPISSSIDCSGASSSCPGNSMPEWKLGDGLPSSSGLPQHPENQAEPANTGDLAPGSTNTSHLQIQRRNPSSLNLNGRHNSDKSPNVFPTDQVPNVGGNISIMQEDINNAGAGSSAMRVRRVTCKRKSLEGHSGQSSTNPESHFHQNMICDESNVIPAFFSVNGGSLPQEVEPRQQQMPAIQVPVTGSGHLPSQNFQGRVEDLGRNLRLRMLSSHPMSFSQAAALQNIIPSTTQPSGFTPVNHAADSHSLLVSSGVAAAHRPLVVLNAPPSVYAMHSSASVSSNVSSHAHNPATSARNTRIDLGYPVLAMGNGSAPPIQNSMIRRGTADGNVAPLGNAVYPSTSQLIPPPPPISQPANPSMVPLDPIHRAQYLQVNSGGLLAEYARRALLASSSLTAGGESGLASHGHGGSIHAQGTMLLTGLVNQGRHRSATRSSHLMERHVDSMVGGPYSRHVAPMRDDRRRRLAELRNVMENMRRGQALRFEDIMLLHQSALLRVADLHDRHRDLRLDVDNMSYEELLALEERIGSVSTGLNEETILSGLKQRKLVALANREGEVEPCCICQEEYVSGEDIGTLDCGHEFHTGCIKQWLTYKNLCPICKTAGLAT</sequence>
<evidence type="ECO:0000313" key="2">
    <source>
        <dbReference type="Proteomes" id="UP001057402"/>
    </source>
</evidence>
<reference evidence="2" key="1">
    <citation type="journal article" date="2023" name="Front. Plant Sci.">
        <title>Chromosomal-level genome assembly of Melastoma candidum provides insights into trichome evolution.</title>
        <authorList>
            <person name="Zhong Y."/>
            <person name="Wu W."/>
            <person name="Sun C."/>
            <person name="Zou P."/>
            <person name="Liu Y."/>
            <person name="Dai S."/>
            <person name="Zhou R."/>
        </authorList>
    </citation>
    <scope>NUCLEOTIDE SEQUENCE [LARGE SCALE GENOMIC DNA]</scope>
</reference>
<name>A0ACB9SE85_9MYRT</name>
<evidence type="ECO:0000313" key="1">
    <source>
        <dbReference type="EMBL" id="KAI4389533.1"/>
    </source>
</evidence>
<dbReference type="Proteomes" id="UP001057402">
    <property type="component" value="Chromosome 1"/>
</dbReference>
<proteinExistence type="predicted"/>
<dbReference type="EMBL" id="CM042880">
    <property type="protein sequence ID" value="KAI4389533.1"/>
    <property type="molecule type" value="Genomic_DNA"/>
</dbReference>